<dbReference type="InterPro" id="IPR035892">
    <property type="entry name" value="C2_domain_sf"/>
</dbReference>
<feature type="compositionally biased region" description="Basic and acidic residues" evidence="13">
    <location>
        <begin position="515"/>
        <end position="527"/>
    </location>
</feature>
<evidence type="ECO:0000256" key="10">
    <source>
        <dbReference type="ARBA" id="ARBA00047470"/>
    </source>
</evidence>
<comment type="catalytic activity">
    <reaction evidence="10">
        <text>L-seryl-[protein] + ATP = O-phospho-L-seryl-[protein] + ADP + H(+)</text>
        <dbReference type="Rhea" id="RHEA:17989"/>
        <dbReference type="Rhea" id="RHEA-COMP:9863"/>
        <dbReference type="Rhea" id="RHEA-COMP:11604"/>
        <dbReference type="ChEBI" id="CHEBI:15378"/>
        <dbReference type="ChEBI" id="CHEBI:29999"/>
        <dbReference type="ChEBI" id="CHEBI:30616"/>
        <dbReference type="ChEBI" id="CHEBI:83421"/>
        <dbReference type="ChEBI" id="CHEBI:456216"/>
        <dbReference type="EC" id="2.7.11.13"/>
    </reaction>
</comment>
<keyword evidence="4" id="KW-0597">Phosphoprotein</keyword>
<keyword evidence="8 12" id="KW-0067">ATP-binding</keyword>
<dbReference type="InterPro" id="IPR017441">
    <property type="entry name" value="Protein_kinase_ATP_BS"/>
</dbReference>
<keyword evidence="18" id="KW-1185">Reference proteome</keyword>
<dbReference type="Proteomes" id="UP000694557">
    <property type="component" value="Unassembled WGS sequence"/>
</dbReference>
<dbReference type="GO" id="GO:0004697">
    <property type="term" value="F:diacylglycerol-dependent serine/threonine kinase activity"/>
    <property type="evidence" value="ECO:0007669"/>
    <property type="project" value="UniProtKB-EC"/>
</dbReference>
<evidence type="ECO:0000256" key="2">
    <source>
        <dbReference type="ARBA" id="ARBA00012429"/>
    </source>
</evidence>
<evidence type="ECO:0000313" key="17">
    <source>
        <dbReference type="Ensembl" id="ENSOKIP00005053345.1"/>
    </source>
</evidence>
<dbReference type="InterPro" id="IPR036274">
    <property type="entry name" value="HR1_rpt_sf"/>
</dbReference>
<gene>
    <name evidence="17" type="primary">PKN1</name>
    <name evidence="17" type="synonym">LOC109865295</name>
</gene>
<dbReference type="CDD" id="cd05589">
    <property type="entry name" value="STKc_PKN"/>
    <property type="match status" value="1"/>
</dbReference>
<dbReference type="SMART" id="SM00133">
    <property type="entry name" value="S_TK_X"/>
    <property type="match status" value="1"/>
</dbReference>
<dbReference type="GO" id="GO:0007165">
    <property type="term" value="P:signal transduction"/>
    <property type="evidence" value="ECO:0007669"/>
    <property type="project" value="InterPro"/>
</dbReference>
<dbReference type="FunFam" id="3.30.200.20:FF:000058">
    <property type="entry name" value="Putative serine/threonine-protein kinase N2"/>
    <property type="match status" value="1"/>
</dbReference>
<dbReference type="Gene3D" id="1.10.287.160">
    <property type="entry name" value="HR1 repeat"/>
    <property type="match status" value="3"/>
</dbReference>
<name>A0A8C7MH43_ONCKI</name>
<organism evidence="17 18">
    <name type="scientific">Oncorhynchus kisutch</name>
    <name type="common">Coho salmon</name>
    <name type="synonym">Salmo kisutch</name>
    <dbReference type="NCBI Taxonomy" id="8019"/>
    <lineage>
        <taxon>Eukaryota</taxon>
        <taxon>Metazoa</taxon>
        <taxon>Chordata</taxon>
        <taxon>Craniata</taxon>
        <taxon>Vertebrata</taxon>
        <taxon>Euteleostomi</taxon>
        <taxon>Actinopterygii</taxon>
        <taxon>Neopterygii</taxon>
        <taxon>Teleostei</taxon>
        <taxon>Protacanthopterygii</taxon>
        <taxon>Salmoniformes</taxon>
        <taxon>Salmonidae</taxon>
        <taxon>Salmoninae</taxon>
        <taxon>Oncorhynchus</taxon>
    </lineage>
</organism>
<dbReference type="PROSITE" id="PS51285">
    <property type="entry name" value="AGC_KINASE_CTER"/>
    <property type="match status" value="1"/>
</dbReference>
<evidence type="ECO:0000256" key="11">
    <source>
        <dbReference type="PROSITE-ProRule" id="PRU01207"/>
    </source>
</evidence>
<dbReference type="GO" id="GO:0031267">
    <property type="term" value="F:small GTPase binding"/>
    <property type="evidence" value="ECO:0007669"/>
    <property type="project" value="InterPro"/>
</dbReference>
<dbReference type="FunFam" id="1.10.510.10:FF:000038">
    <property type="entry name" value="serine/threonine-protein kinase N2 isoform X1"/>
    <property type="match status" value="1"/>
</dbReference>
<evidence type="ECO:0000259" key="14">
    <source>
        <dbReference type="PROSITE" id="PS50011"/>
    </source>
</evidence>
<dbReference type="Gene3D" id="3.30.200.20">
    <property type="entry name" value="Phosphorylase Kinase, domain 1"/>
    <property type="match status" value="1"/>
</dbReference>
<evidence type="ECO:0000259" key="16">
    <source>
        <dbReference type="PROSITE" id="PS51860"/>
    </source>
</evidence>
<dbReference type="PROSITE" id="PS00107">
    <property type="entry name" value="PROTEIN_KINASE_ATP"/>
    <property type="match status" value="1"/>
</dbReference>
<evidence type="ECO:0000313" key="18">
    <source>
        <dbReference type="Proteomes" id="UP000694557"/>
    </source>
</evidence>
<dbReference type="Pfam" id="PF02185">
    <property type="entry name" value="HR1"/>
    <property type="match status" value="2"/>
</dbReference>
<keyword evidence="6 12" id="KW-0547">Nucleotide-binding</keyword>
<protein>
    <recommendedName>
        <fullName evidence="2">protein kinase C</fullName>
        <ecNumber evidence="2">2.7.11.13</ecNumber>
    </recommendedName>
</protein>
<feature type="domain" description="AGC-kinase C-terminal" evidence="15">
    <location>
        <begin position="877"/>
        <end position="944"/>
    </location>
</feature>
<dbReference type="GO" id="GO:0005524">
    <property type="term" value="F:ATP binding"/>
    <property type="evidence" value="ECO:0007669"/>
    <property type="project" value="UniProtKB-UniRule"/>
</dbReference>
<keyword evidence="3" id="KW-0723">Serine/threonine-protein kinase</keyword>
<accession>A0A8C7MH43</accession>
<evidence type="ECO:0000256" key="13">
    <source>
        <dbReference type="SAM" id="MobiDB-lite"/>
    </source>
</evidence>
<feature type="domain" description="Protein kinase" evidence="14">
    <location>
        <begin position="617"/>
        <end position="876"/>
    </location>
</feature>
<dbReference type="SUPFAM" id="SSF46585">
    <property type="entry name" value="HR1 repeat"/>
    <property type="match status" value="3"/>
</dbReference>
<dbReference type="CDD" id="cd11630">
    <property type="entry name" value="HR1_PKN1_2"/>
    <property type="match status" value="1"/>
</dbReference>
<dbReference type="GeneTree" id="ENSGT00940000154990"/>
<dbReference type="PROSITE" id="PS00108">
    <property type="entry name" value="PROTEIN_KINASE_ST"/>
    <property type="match status" value="1"/>
</dbReference>
<dbReference type="PANTHER" id="PTHR24351">
    <property type="entry name" value="RIBOSOMAL PROTEIN S6 KINASE"/>
    <property type="match status" value="1"/>
</dbReference>
<dbReference type="Pfam" id="PF00433">
    <property type="entry name" value="Pkinase_C"/>
    <property type="match status" value="1"/>
</dbReference>
<dbReference type="Gene3D" id="1.10.510.10">
    <property type="entry name" value="Transferase(Phosphotransferase) domain 1"/>
    <property type="match status" value="1"/>
</dbReference>
<dbReference type="InterPro" id="IPR011009">
    <property type="entry name" value="Kinase-like_dom_sf"/>
</dbReference>
<dbReference type="SUPFAM" id="SSF56112">
    <property type="entry name" value="Protein kinase-like (PK-like)"/>
    <property type="match status" value="1"/>
</dbReference>
<comment type="similarity">
    <text evidence="1">Belongs to the protein kinase superfamily. AGC Ser/Thr protein kinase family. PKC subfamily.</text>
</comment>
<dbReference type="InterPro" id="IPR017892">
    <property type="entry name" value="Pkinase_C"/>
</dbReference>
<dbReference type="InterPro" id="IPR008271">
    <property type="entry name" value="Ser/Thr_kinase_AS"/>
</dbReference>
<evidence type="ECO:0000256" key="8">
    <source>
        <dbReference type="ARBA" id="ARBA00022840"/>
    </source>
</evidence>
<evidence type="ECO:0000256" key="1">
    <source>
        <dbReference type="ARBA" id="ARBA00005490"/>
    </source>
</evidence>
<dbReference type="InterPro" id="IPR000719">
    <property type="entry name" value="Prot_kinase_dom"/>
</dbReference>
<evidence type="ECO:0000256" key="5">
    <source>
        <dbReference type="ARBA" id="ARBA00022679"/>
    </source>
</evidence>
<feature type="domain" description="REM-1" evidence="16">
    <location>
        <begin position="158"/>
        <end position="239"/>
    </location>
</feature>
<evidence type="ECO:0000256" key="7">
    <source>
        <dbReference type="ARBA" id="ARBA00022777"/>
    </source>
</evidence>
<feature type="binding site" evidence="12">
    <location>
        <position position="646"/>
    </location>
    <ligand>
        <name>ATP</name>
        <dbReference type="ChEBI" id="CHEBI:30616"/>
    </ligand>
</feature>
<evidence type="ECO:0000256" key="9">
    <source>
        <dbReference type="ARBA" id="ARBA00047272"/>
    </source>
</evidence>
<sequence>CASDCTSDPGGLSVLEQLGLDQSSDFSDTAVQQRLDEQRERIRREIRKELKIKEGADNLRRATTDKRNASQVDDPPQSPGAESRSSASQDRIAALERQLNIELKVKQGAENMIPIYANGSTKDKKMLQTAQQMLQDSKTKIDIIRMQIRKNVQATEHTEDTQGNQDMCGVELRIEELRHHYRVEHAVAEGAKNVLRLLGASKVQDKKTLSEAQCRLSEASQRLDLLRDSLDQRLADLPEDHPKACLIREELVLASSPAFSSRHSAPYLHNQYSTLSKPSPLTGTLQVQLLGCVGVLEVVPGRSKGTAVMLPCYSPGEGRSFMNRSSKSNLYGRSGSVSGKTPSKTDELSSEVSAVLKMDNSVVGQTAWKSVGEQAWDQTFTVELERSREMEIAVYWRDYRSLCALKYLKLEDFLDNQKHRVQLELEPQGLLLAEVIFFNPVIERVPRLQRQKKVFSKQHGKAFLRARQMNVDIGTWVRLLRNAIPTVNNTGTYSPNAHNLNSGEISVEKLNLDSDSPVRHDYRRDSDNNTPVREGQEDEKHNKRIAKYNMRGTSHTHPLHLPLSLTPGFASSLHLSVLFLPLSLCPLPPPVSLSSSSHPSLCPLPPPRLSLLCLQDFRLIAVLGRGHFGKVLLSEYKKTGSIYAIKALKKGDIVARDEVESLMCEKRIFETVNVSHHPFLVNLFACFQTPEHVCFVMEYTAGGDLMMHIHADVFTEPRAVFYSACVVLGLQFLHDHKIVYRDLKLDNLLLDTDGYVKIADFGLCKEGMGYGDRTSTFCGTPEFLAPEVLTDTSYTRAVDWWGLGVLIYEMLVGESPFPGDDEEEVFDSIVNDEVRYPRFLSTEAIAIMRRLLRRNPERRLGSGEKDADEIKKQPFFRGLDWEALLQRKLPPPFVPSIKGREDVSNFDEEFTAEPPALTPPREPRTLSRKDQDSFCDFDYVSDLC</sequence>
<dbReference type="PROSITE" id="PS51860">
    <property type="entry name" value="REM_1"/>
    <property type="match status" value="2"/>
</dbReference>
<evidence type="ECO:0000256" key="6">
    <source>
        <dbReference type="ARBA" id="ARBA00022741"/>
    </source>
</evidence>
<dbReference type="SUPFAM" id="SSF49562">
    <property type="entry name" value="C2 domain (Calcium/lipid-binding domain, CaLB)"/>
    <property type="match status" value="1"/>
</dbReference>
<dbReference type="PROSITE" id="PS50011">
    <property type="entry name" value="PROTEIN_KINASE_DOM"/>
    <property type="match status" value="1"/>
</dbReference>
<evidence type="ECO:0000256" key="4">
    <source>
        <dbReference type="ARBA" id="ARBA00022553"/>
    </source>
</evidence>
<dbReference type="Pfam" id="PF00069">
    <property type="entry name" value="Pkinase"/>
    <property type="match status" value="1"/>
</dbReference>
<keyword evidence="5" id="KW-0808">Transferase</keyword>
<feature type="domain" description="REM-1" evidence="16">
    <location>
        <begin position="78"/>
        <end position="157"/>
    </location>
</feature>
<keyword evidence="11" id="KW-0175">Coiled coil</keyword>
<feature type="region of interest" description="Disordered" evidence="13">
    <location>
        <begin position="515"/>
        <end position="541"/>
    </location>
</feature>
<feature type="region of interest" description="Disordered" evidence="13">
    <location>
        <begin position="904"/>
        <end position="929"/>
    </location>
</feature>
<feature type="compositionally biased region" description="Basic and acidic residues" evidence="13">
    <location>
        <begin position="52"/>
        <end position="68"/>
    </location>
</feature>
<dbReference type="InterPro" id="IPR000961">
    <property type="entry name" value="AGC-kinase_C"/>
</dbReference>
<dbReference type="FunFam" id="1.10.287.160:FF:000003">
    <property type="entry name" value="Putative serine/threonine-protein kinase N2"/>
    <property type="match status" value="1"/>
</dbReference>
<dbReference type="EC" id="2.7.11.13" evidence="2"/>
<dbReference type="AlphaFoldDB" id="A0A8C7MH43"/>
<dbReference type="InterPro" id="IPR011072">
    <property type="entry name" value="HR1_rho-bd"/>
</dbReference>
<dbReference type="SMART" id="SM00220">
    <property type="entry name" value="S_TKc"/>
    <property type="match status" value="1"/>
</dbReference>
<evidence type="ECO:0000256" key="3">
    <source>
        <dbReference type="ARBA" id="ARBA00022527"/>
    </source>
</evidence>
<evidence type="ECO:0000256" key="12">
    <source>
        <dbReference type="PROSITE-ProRule" id="PRU10141"/>
    </source>
</evidence>
<dbReference type="SMART" id="SM00742">
    <property type="entry name" value="Hr1"/>
    <property type="match status" value="3"/>
</dbReference>
<comment type="catalytic activity">
    <reaction evidence="9">
        <text>L-threonyl-[protein] + ATP = O-phospho-L-threonyl-[protein] + ADP + H(+)</text>
        <dbReference type="Rhea" id="RHEA:46608"/>
        <dbReference type="Rhea" id="RHEA-COMP:11060"/>
        <dbReference type="Rhea" id="RHEA-COMP:11605"/>
        <dbReference type="ChEBI" id="CHEBI:15378"/>
        <dbReference type="ChEBI" id="CHEBI:30013"/>
        <dbReference type="ChEBI" id="CHEBI:30616"/>
        <dbReference type="ChEBI" id="CHEBI:61977"/>
        <dbReference type="ChEBI" id="CHEBI:456216"/>
        <dbReference type="EC" id="2.7.11.13"/>
    </reaction>
</comment>
<reference evidence="17" key="2">
    <citation type="submission" date="2025-09" db="UniProtKB">
        <authorList>
            <consortium name="Ensembl"/>
        </authorList>
    </citation>
    <scope>IDENTIFICATION</scope>
</reference>
<dbReference type="Ensembl" id="ENSOKIT00005056363.1">
    <property type="protein sequence ID" value="ENSOKIP00005053345.1"/>
    <property type="gene ID" value="ENSOKIG00005017942.1"/>
</dbReference>
<dbReference type="FunFam" id="1.10.287.160:FF:000001">
    <property type="entry name" value="Putative serine/threonine-protein kinase N2"/>
    <property type="match status" value="1"/>
</dbReference>
<proteinExistence type="inferred from homology"/>
<feature type="region of interest" description="Disordered" evidence="13">
    <location>
        <begin position="52"/>
        <end position="90"/>
    </location>
</feature>
<evidence type="ECO:0000259" key="15">
    <source>
        <dbReference type="PROSITE" id="PS51285"/>
    </source>
</evidence>
<keyword evidence="7" id="KW-0418">Kinase</keyword>
<reference evidence="17" key="1">
    <citation type="submission" date="2025-08" db="UniProtKB">
        <authorList>
            <consortium name="Ensembl"/>
        </authorList>
    </citation>
    <scope>IDENTIFICATION</scope>
</reference>
<dbReference type="InterPro" id="IPR037317">
    <property type="entry name" value="PKN1_HR1_2"/>
</dbReference>